<sequence>MSSARAFLYITGIMVLAGMVLLLGWEDIRGVLLSTSPLALAGLCLLQVGTLSLIVYQWYYLLGKLYKGMPFSQVWSVFMAGNFIESVTPSVKLGGEAAKVYLFHRMTPLNYRQLTGMLFVHKYISLLPFLLLSSLLLFTVAVNLSFSPVFYLSLLFMAFVLVSLFILAVKGPQAGSRDGGKDSNNHIKSRAAFDLAGRLNLKGLFNKAEKGWRFLVGASSHSREMVTSGERRGLLLVSFLVWATYPVKVFGAAKMLGLEIDFLLIALATFASYLVSMVPLLPGGLGTYEGSMVFVLSLQGVDPAMGLALVLLSRFVTYWFPLVLSGISALYLVWLDRRKLMPEVDAG</sequence>
<gene>
    <name evidence="6" type="primary">mprF</name>
    <name evidence="7" type="ORF">D5R97_10460</name>
</gene>
<evidence type="ECO:0000256" key="6">
    <source>
        <dbReference type="RuleBase" id="RU363042"/>
    </source>
</evidence>
<keyword evidence="6" id="KW-0443">Lipid metabolism</keyword>
<comment type="subcellular location">
    <subcellularLocation>
        <location evidence="1 6">Cell membrane</location>
        <topology evidence="1 6">Multi-pass membrane protein</topology>
    </subcellularLocation>
</comment>
<keyword evidence="6" id="KW-0046">Antibiotic resistance</keyword>
<dbReference type="GO" id="GO:0050071">
    <property type="term" value="F:phosphatidylglycerol lysyltransferase activity"/>
    <property type="evidence" value="ECO:0007669"/>
    <property type="project" value="UniProtKB-EC"/>
</dbReference>
<evidence type="ECO:0000256" key="5">
    <source>
        <dbReference type="ARBA" id="ARBA00023136"/>
    </source>
</evidence>
<evidence type="ECO:0000313" key="8">
    <source>
        <dbReference type="Proteomes" id="UP000285138"/>
    </source>
</evidence>
<dbReference type="InterPro" id="IPR022791">
    <property type="entry name" value="L-PG_synthase/AglD"/>
</dbReference>
<dbReference type="GO" id="GO:0005886">
    <property type="term" value="C:plasma membrane"/>
    <property type="evidence" value="ECO:0007669"/>
    <property type="project" value="UniProtKB-SubCell"/>
</dbReference>
<feature type="transmembrane region" description="Helical" evidence="6">
    <location>
        <begin position="233"/>
        <end position="256"/>
    </location>
</feature>
<keyword evidence="5 6" id="KW-0472">Membrane</keyword>
<feature type="transmembrane region" description="Helical" evidence="6">
    <location>
        <begin position="37"/>
        <end position="59"/>
    </location>
</feature>
<feature type="transmembrane region" description="Helical" evidence="6">
    <location>
        <begin position="123"/>
        <end position="144"/>
    </location>
</feature>
<comment type="similarity">
    <text evidence="6">Belongs to the LPG synthase family.</text>
</comment>
<protein>
    <recommendedName>
        <fullName evidence="6">Phosphatidylglycerol lysyltransferase</fullName>
        <ecNumber evidence="6">2.3.2.3</ecNumber>
    </recommendedName>
    <alternativeName>
        <fullName evidence="6">Lysylphosphatidylglycerol synthase</fullName>
    </alternativeName>
</protein>
<dbReference type="Proteomes" id="UP000285138">
    <property type="component" value="Unassembled WGS sequence"/>
</dbReference>
<dbReference type="EMBL" id="QZAA01000298">
    <property type="protein sequence ID" value="RQD72750.1"/>
    <property type="molecule type" value="Genomic_DNA"/>
</dbReference>
<dbReference type="PANTHER" id="PTHR39087">
    <property type="entry name" value="UPF0104 MEMBRANE PROTEIN MJ1595"/>
    <property type="match status" value="1"/>
</dbReference>
<evidence type="ECO:0000256" key="3">
    <source>
        <dbReference type="ARBA" id="ARBA00022692"/>
    </source>
</evidence>
<evidence type="ECO:0000256" key="4">
    <source>
        <dbReference type="ARBA" id="ARBA00022989"/>
    </source>
</evidence>
<keyword evidence="2" id="KW-1003">Cell membrane</keyword>
<feature type="transmembrane region" description="Helical" evidence="6">
    <location>
        <begin position="318"/>
        <end position="335"/>
    </location>
</feature>
<organism evidence="7 8">
    <name type="scientific">Candidatus Syntrophonatronum acetioxidans</name>
    <dbReference type="NCBI Taxonomy" id="1795816"/>
    <lineage>
        <taxon>Bacteria</taxon>
        <taxon>Bacillati</taxon>
        <taxon>Bacillota</taxon>
        <taxon>Clostridia</taxon>
        <taxon>Eubacteriales</taxon>
        <taxon>Syntrophomonadaceae</taxon>
        <taxon>Candidatus Syntrophonatronum</taxon>
    </lineage>
</organism>
<dbReference type="GO" id="GO:0006629">
    <property type="term" value="P:lipid metabolic process"/>
    <property type="evidence" value="ECO:0007669"/>
    <property type="project" value="UniProtKB-KW"/>
</dbReference>
<dbReference type="EC" id="2.3.2.3" evidence="6"/>
<keyword evidence="4 6" id="KW-1133">Transmembrane helix</keyword>
<keyword evidence="6" id="KW-0808">Transferase</keyword>
<feature type="transmembrane region" description="Helical" evidence="6">
    <location>
        <begin position="262"/>
        <end position="281"/>
    </location>
</feature>
<name>A0A424Y936_9FIRM</name>
<comment type="function">
    <text evidence="6">Catalyzes the transfer of a lysyl group from L-lysyl-tRNA(Lys) to membrane-bound phosphatidylglycerol (PG), which produces lysylphosphatidylglycerol (LPG), a major component of the bacterial membrane with a positive net charge. LPG synthesis contributes to bacterial virulence as it is involved in the resistance mechanism against cationic antimicrobial peptides (CAMP) produces by the host's immune system (defensins, cathelicidins) and by the competing microorganisms.</text>
</comment>
<dbReference type="GO" id="GO:0046677">
    <property type="term" value="P:response to antibiotic"/>
    <property type="evidence" value="ECO:0007669"/>
    <property type="project" value="UniProtKB-KW"/>
</dbReference>
<dbReference type="Pfam" id="PF03706">
    <property type="entry name" value="LPG_synthase_TM"/>
    <property type="match status" value="1"/>
</dbReference>
<evidence type="ECO:0000256" key="1">
    <source>
        <dbReference type="ARBA" id="ARBA00004651"/>
    </source>
</evidence>
<dbReference type="AlphaFoldDB" id="A0A424Y936"/>
<feature type="transmembrane region" description="Helical" evidence="6">
    <location>
        <begin position="150"/>
        <end position="169"/>
    </location>
</feature>
<keyword evidence="3 6" id="KW-0812">Transmembrane</keyword>
<evidence type="ECO:0000256" key="2">
    <source>
        <dbReference type="ARBA" id="ARBA00022475"/>
    </source>
</evidence>
<dbReference type="NCBIfam" id="TIGR00374">
    <property type="entry name" value="flippase-like domain"/>
    <property type="match status" value="1"/>
</dbReference>
<comment type="catalytic activity">
    <reaction evidence="6">
        <text>L-lysyl-tRNA(Lys) + a 1,2-diacyl-sn-glycero-3-phospho-(1'-sn-glycerol) = a 1,2-diacyl-sn-glycero-3-phospho-1'-(3'-O-L-lysyl)-sn-glycerol + tRNA(Lys)</text>
        <dbReference type="Rhea" id="RHEA:10668"/>
        <dbReference type="Rhea" id="RHEA-COMP:9696"/>
        <dbReference type="Rhea" id="RHEA-COMP:9697"/>
        <dbReference type="ChEBI" id="CHEBI:64716"/>
        <dbReference type="ChEBI" id="CHEBI:75792"/>
        <dbReference type="ChEBI" id="CHEBI:78442"/>
        <dbReference type="ChEBI" id="CHEBI:78529"/>
        <dbReference type="EC" id="2.3.2.3"/>
    </reaction>
</comment>
<feature type="transmembrane region" description="Helical" evidence="6">
    <location>
        <begin position="7"/>
        <end position="25"/>
    </location>
</feature>
<comment type="caution">
    <text evidence="7">The sequence shown here is derived from an EMBL/GenBank/DDBJ whole genome shotgun (WGS) entry which is preliminary data.</text>
</comment>
<evidence type="ECO:0000313" key="7">
    <source>
        <dbReference type="EMBL" id="RQD72750.1"/>
    </source>
</evidence>
<feature type="transmembrane region" description="Helical" evidence="6">
    <location>
        <begin position="293"/>
        <end position="312"/>
    </location>
</feature>
<reference evidence="7 8" key="1">
    <citation type="submission" date="2018-08" db="EMBL/GenBank/DDBJ databases">
        <title>The metabolism and importance of syntrophic acetate oxidation coupled to methane or sulfide production in haloalkaline environments.</title>
        <authorList>
            <person name="Timmers P.H.A."/>
            <person name="Vavourakis C.D."/>
            <person name="Sorokin D.Y."/>
            <person name="Sinninghe Damste J.S."/>
            <person name="Muyzer G."/>
            <person name="Stams A.J.M."/>
            <person name="Plugge C.M."/>
        </authorList>
    </citation>
    <scope>NUCLEOTIDE SEQUENCE [LARGE SCALE GENOMIC DNA]</scope>
    <source>
        <strain evidence="7">MSAO_Bac1</strain>
    </source>
</reference>
<accession>A0A424Y936</accession>
<dbReference type="PANTHER" id="PTHR39087:SF2">
    <property type="entry name" value="UPF0104 MEMBRANE PROTEIN MJ1595"/>
    <property type="match status" value="1"/>
</dbReference>
<proteinExistence type="inferred from homology"/>